<protein>
    <submittedName>
        <fullName evidence="2">Uncharacterized protein</fullName>
    </submittedName>
</protein>
<evidence type="ECO:0000313" key="2">
    <source>
        <dbReference type="EMBL" id="SHE39619.1"/>
    </source>
</evidence>
<feature type="transmembrane region" description="Helical" evidence="1">
    <location>
        <begin position="12"/>
        <end position="32"/>
    </location>
</feature>
<keyword evidence="3" id="KW-1185">Reference proteome</keyword>
<organism evidence="2 3">
    <name type="scientific">Lampropedia hyalina DSM 16112</name>
    <dbReference type="NCBI Taxonomy" id="1122156"/>
    <lineage>
        <taxon>Bacteria</taxon>
        <taxon>Pseudomonadati</taxon>
        <taxon>Pseudomonadota</taxon>
        <taxon>Betaproteobacteria</taxon>
        <taxon>Burkholderiales</taxon>
        <taxon>Comamonadaceae</taxon>
        <taxon>Lampropedia</taxon>
    </lineage>
</organism>
<evidence type="ECO:0000256" key="1">
    <source>
        <dbReference type="SAM" id="Phobius"/>
    </source>
</evidence>
<keyword evidence="1" id="KW-0812">Transmembrane</keyword>
<sequence>MPAIITPLRRKTIIGWMLVCLAVTGLLAYEWIPEHLRGGWIIYLLLLASGAVLRVGQAVILGLMAFVFTALYMFYKASMGLPIEQQTLMLVLNPAAPLWLSAIYHNLQLRRVASSALLELNQRTDVLTLNMAASAHFMLHLDILCRRSGTKGYRVIDVVVTNHLLILDMLGDQVWQSARLRMLEVLEQHADDAVFVFAENGLTHLRCLQVTQFPEDETEPLFVQRLRGIKELILQVRMSAHICNPTVEASS</sequence>
<dbReference type="EMBL" id="FQUZ01000002">
    <property type="protein sequence ID" value="SHE39619.1"/>
    <property type="molecule type" value="Genomic_DNA"/>
</dbReference>
<proteinExistence type="predicted"/>
<dbReference type="Proteomes" id="UP000184327">
    <property type="component" value="Unassembled WGS sequence"/>
</dbReference>
<accession>A0A1M4T573</accession>
<feature type="transmembrane region" description="Helical" evidence="1">
    <location>
        <begin position="52"/>
        <end position="75"/>
    </location>
</feature>
<dbReference type="AlphaFoldDB" id="A0A1M4T573"/>
<evidence type="ECO:0000313" key="3">
    <source>
        <dbReference type="Proteomes" id="UP000184327"/>
    </source>
</evidence>
<gene>
    <name evidence="2" type="ORF">SAMN02745117_00231</name>
</gene>
<reference evidence="2 3" key="1">
    <citation type="submission" date="2016-11" db="EMBL/GenBank/DDBJ databases">
        <authorList>
            <person name="Jaros S."/>
            <person name="Januszkiewicz K."/>
            <person name="Wedrychowicz H."/>
        </authorList>
    </citation>
    <scope>NUCLEOTIDE SEQUENCE [LARGE SCALE GENOMIC DNA]</scope>
    <source>
        <strain evidence="2 3">DSM 16112</strain>
    </source>
</reference>
<keyword evidence="1" id="KW-0472">Membrane</keyword>
<keyword evidence="1" id="KW-1133">Transmembrane helix</keyword>
<name>A0A1M4T573_9BURK</name>
<dbReference type="RefSeq" id="WP_073353692.1">
    <property type="nucleotide sequence ID" value="NZ_FQUZ01000002.1"/>
</dbReference>
<dbReference type="STRING" id="1122156.SAMN02745117_00231"/>